<reference evidence="15" key="1">
    <citation type="submission" date="2022-01" db="EMBL/GenBank/DDBJ databases">
        <title>Genome Sequence Resource for Two Populations of Ditylenchus destructor, the Migratory Endoparasitic Phytonematode.</title>
        <authorList>
            <person name="Zhang H."/>
            <person name="Lin R."/>
            <person name="Xie B."/>
        </authorList>
    </citation>
    <scope>NUCLEOTIDE SEQUENCE</scope>
    <source>
        <strain evidence="15">BazhouSP</strain>
    </source>
</reference>
<evidence type="ECO:0000313" key="15">
    <source>
        <dbReference type="EMBL" id="KAI1709790.1"/>
    </source>
</evidence>
<comment type="cofactor">
    <cofactor evidence="2">
        <name>thiamine diphosphate</name>
        <dbReference type="ChEBI" id="CHEBI:58937"/>
    </cofactor>
</comment>
<dbReference type="InterPro" id="IPR045229">
    <property type="entry name" value="TPP_enz"/>
</dbReference>
<dbReference type="GO" id="GO:0030976">
    <property type="term" value="F:thiamine pyrophosphate binding"/>
    <property type="evidence" value="ECO:0007669"/>
    <property type="project" value="InterPro"/>
</dbReference>
<accession>A0AAD4MY24</accession>
<keyword evidence="6 10" id="KW-0786">Thiamine pyrophosphate</keyword>
<sequence length="611" mass="66437">MQLLKRILGHSRSKNKYLISSIFNVDETSKRHGGELVAEALKTHGVHEVFTLCGGHISPILVSCEQLGIRVIDTRHEVTTVYAADAAARLRQSIGVAAVTSGPGLTNTVTAVKNAQMAESPVLLLGGAAPTLMQNRGALQDIDQLSIFRSICKYTARITKLTDIGPTLQKAMHTARSGTPGPVFVELPIDILYPYSSAGRDCYIPNATGYKKLLNAYYLLHISRQFSRAWEPQNITPLPVDYPKPTSKQIESITNSISNAKRPLLLMGSQATLPPVSAKELRSTVEQLGMPTYLGGMCRGLLGVNSSIQFRQNRRNALKEADVVILAGTVADFRLDYGKLLSPGCKVIAINRDPVQLKKNLGVYWSADELVKADIGTTLVEVKNQLALKGWKCSEDWPKSLREREDQKEKQNQNKMSEKPADGNLNPLNVLSTLDKVLPEDAIVVGDGGDFVASAAYIVRPRGPLQWLDPGAFGTLGVGGGFALGAKAVYPDRPVVIIYGDGSAGYSIMEFDSFVRQKLPVTALVGNDACWTQIAREQIPMFKTNVACDLEFTSYEKTVESLGAKGYLLDKKSENAESMIKEAIEGTRKGKSSLINAIVGKSNFREGSLSV</sequence>
<dbReference type="Pfam" id="PF02776">
    <property type="entry name" value="TPP_enzyme_N"/>
    <property type="match status" value="1"/>
</dbReference>
<dbReference type="Pfam" id="PF00205">
    <property type="entry name" value="TPP_enzyme_M"/>
    <property type="match status" value="1"/>
</dbReference>
<comment type="similarity">
    <text evidence="3 10">Belongs to the TPP enzyme family.</text>
</comment>
<evidence type="ECO:0000256" key="6">
    <source>
        <dbReference type="ARBA" id="ARBA00023052"/>
    </source>
</evidence>
<protein>
    <recommendedName>
        <fullName evidence="4">2-hydroxyacyl-CoA lyase 2</fullName>
    </recommendedName>
    <alternativeName>
        <fullName evidence="7">IlvB-like protein</fullName>
    </alternativeName>
</protein>
<dbReference type="CDD" id="cd02004">
    <property type="entry name" value="TPP_BZL_OCoD_HPCL"/>
    <property type="match status" value="1"/>
</dbReference>
<dbReference type="PROSITE" id="PS00187">
    <property type="entry name" value="TPP_ENZYMES"/>
    <property type="match status" value="1"/>
</dbReference>
<keyword evidence="16" id="KW-1185">Reference proteome</keyword>
<proteinExistence type="inferred from homology"/>
<dbReference type="GO" id="GO:0005948">
    <property type="term" value="C:acetolactate synthase complex"/>
    <property type="evidence" value="ECO:0007669"/>
    <property type="project" value="TreeGrafter"/>
</dbReference>
<evidence type="ECO:0000259" key="14">
    <source>
        <dbReference type="Pfam" id="PF02776"/>
    </source>
</evidence>
<dbReference type="InterPro" id="IPR000399">
    <property type="entry name" value="TPP-bd_CS"/>
</dbReference>
<dbReference type="InterPro" id="IPR029061">
    <property type="entry name" value="THDP-binding"/>
</dbReference>
<evidence type="ECO:0000256" key="8">
    <source>
        <dbReference type="ARBA" id="ARBA00048738"/>
    </source>
</evidence>
<dbReference type="InterPro" id="IPR011766">
    <property type="entry name" value="TPP_enzyme_TPP-bd"/>
</dbReference>
<dbReference type="SUPFAM" id="SSF52467">
    <property type="entry name" value="DHS-like NAD/FAD-binding domain"/>
    <property type="match status" value="1"/>
</dbReference>
<evidence type="ECO:0000256" key="3">
    <source>
        <dbReference type="ARBA" id="ARBA00007812"/>
    </source>
</evidence>
<dbReference type="InterPro" id="IPR012001">
    <property type="entry name" value="Thiamin_PyroP_enz_TPP-bd_dom"/>
</dbReference>
<dbReference type="AlphaFoldDB" id="A0AAD4MY24"/>
<dbReference type="PANTHER" id="PTHR18968">
    <property type="entry name" value="THIAMINE PYROPHOSPHATE ENZYMES"/>
    <property type="match status" value="1"/>
</dbReference>
<dbReference type="PANTHER" id="PTHR18968:SF166">
    <property type="entry name" value="2-HYDROXYACYL-COA LYASE 2"/>
    <property type="match status" value="1"/>
</dbReference>
<evidence type="ECO:0000313" key="16">
    <source>
        <dbReference type="Proteomes" id="UP001201812"/>
    </source>
</evidence>
<comment type="cofactor">
    <cofactor evidence="1">
        <name>Mg(2+)</name>
        <dbReference type="ChEBI" id="CHEBI:18420"/>
    </cofactor>
</comment>
<comment type="catalytic activity">
    <reaction evidence="9">
        <text>(2R)-hydroxyhexadecanoyl-CoA = pentadecanal + formyl-CoA</text>
        <dbReference type="Rhea" id="RHEA:55212"/>
        <dbReference type="ChEBI" id="CHEBI:17302"/>
        <dbReference type="ChEBI" id="CHEBI:57376"/>
        <dbReference type="ChEBI" id="CHEBI:138654"/>
    </reaction>
    <physiologicalReaction direction="left-to-right" evidence="9">
        <dbReference type="Rhea" id="RHEA:55213"/>
    </physiologicalReaction>
</comment>
<dbReference type="GO" id="GO:0050660">
    <property type="term" value="F:flavin adenine dinucleotide binding"/>
    <property type="evidence" value="ECO:0007669"/>
    <property type="project" value="TreeGrafter"/>
</dbReference>
<evidence type="ECO:0000256" key="9">
    <source>
        <dbReference type="ARBA" id="ARBA00048767"/>
    </source>
</evidence>
<keyword evidence="5" id="KW-0479">Metal-binding</keyword>
<evidence type="ECO:0000259" key="13">
    <source>
        <dbReference type="Pfam" id="PF02775"/>
    </source>
</evidence>
<dbReference type="InterPro" id="IPR012000">
    <property type="entry name" value="Thiamin_PyroP_enz_cen_dom"/>
</dbReference>
<comment type="catalytic activity">
    <reaction evidence="8">
        <text>2-hydroxyoctadecanoyl-CoA = heptadecanal + formyl-CoA</text>
        <dbReference type="Rhea" id="RHEA:55196"/>
        <dbReference type="ChEBI" id="CHEBI:57376"/>
        <dbReference type="ChEBI" id="CHEBI:74116"/>
        <dbReference type="ChEBI" id="CHEBI:138631"/>
    </reaction>
    <physiologicalReaction direction="left-to-right" evidence="8">
        <dbReference type="Rhea" id="RHEA:55197"/>
    </physiologicalReaction>
</comment>
<gene>
    <name evidence="15" type="ORF">DdX_11183</name>
</gene>
<dbReference type="GO" id="GO:0000287">
    <property type="term" value="F:magnesium ion binding"/>
    <property type="evidence" value="ECO:0007669"/>
    <property type="project" value="InterPro"/>
</dbReference>
<feature type="domain" description="Thiamine pyrophosphate enzyme central" evidence="12">
    <location>
        <begin position="251"/>
        <end position="379"/>
    </location>
</feature>
<feature type="compositionally biased region" description="Basic and acidic residues" evidence="11">
    <location>
        <begin position="399"/>
        <end position="421"/>
    </location>
</feature>
<dbReference type="EMBL" id="JAKKPZ010000029">
    <property type="protein sequence ID" value="KAI1709790.1"/>
    <property type="molecule type" value="Genomic_DNA"/>
</dbReference>
<evidence type="ECO:0000256" key="11">
    <source>
        <dbReference type="SAM" id="MobiDB-lite"/>
    </source>
</evidence>
<dbReference type="Proteomes" id="UP001201812">
    <property type="component" value="Unassembled WGS sequence"/>
</dbReference>
<dbReference type="GO" id="GO:0009097">
    <property type="term" value="P:isoleucine biosynthetic process"/>
    <property type="evidence" value="ECO:0007669"/>
    <property type="project" value="TreeGrafter"/>
</dbReference>
<evidence type="ECO:0000256" key="5">
    <source>
        <dbReference type="ARBA" id="ARBA00022723"/>
    </source>
</evidence>
<evidence type="ECO:0000256" key="1">
    <source>
        <dbReference type="ARBA" id="ARBA00001946"/>
    </source>
</evidence>
<evidence type="ECO:0000259" key="12">
    <source>
        <dbReference type="Pfam" id="PF00205"/>
    </source>
</evidence>
<feature type="domain" description="Thiamine pyrophosphate enzyme N-terminal TPP-binding" evidence="14">
    <location>
        <begin position="32"/>
        <end position="147"/>
    </location>
</feature>
<dbReference type="GO" id="GO:0003984">
    <property type="term" value="F:acetolactate synthase activity"/>
    <property type="evidence" value="ECO:0007669"/>
    <property type="project" value="TreeGrafter"/>
</dbReference>
<comment type="caution">
    <text evidence="15">The sequence shown here is derived from an EMBL/GenBank/DDBJ whole genome shotgun (WGS) entry which is preliminary data.</text>
</comment>
<dbReference type="Gene3D" id="3.40.50.1220">
    <property type="entry name" value="TPP-binding domain"/>
    <property type="match status" value="1"/>
</dbReference>
<dbReference type="CDD" id="cd07035">
    <property type="entry name" value="TPP_PYR_POX_like"/>
    <property type="match status" value="1"/>
</dbReference>
<evidence type="ECO:0000256" key="4">
    <source>
        <dbReference type="ARBA" id="ARBA00018936"/>
    </source>
</evidence>
<evidence type="ECO:0000256" key="7">
    <source>
        <dbReference type="ARBA" id="ARBA00030510"/>
    </source>
</evidence>
<feature type="domain" description="Thiamine pyrophosphate enzyme TPP-binding" evidence="13">
    <location>
        <begin position="447"/>
        <end position="595"/>
    </location>
</feature>
<dbReference type="FunFam" id="3.40.50.970:FF:000007">
    <property type="entry name" value="Acetolactate synthase"/>
    <property type="match status" value="1"/>
</dbReference>
<dbReference type="Pfam" id="PF02775">
    <property type="entry name" value="TPP_enzyme_C"/>
    <property type="match status" value="1"/>
</dbReference>
<feature type="region of interest" description="Disordered" evidence="11">
    <location>
        <begin position="399"/>
        <end position="425"/>
    </location>
</feature>
<evidence type="ECO:0000256" key="10">
    <source>
        <dbReference type="RuleBase" id="RU362132"/>
    </source>
</evidence>
<organism evidence="15 16">
    <name type="scientific">Ditylenchus destructor</name>
    <dbReference type="NCBI Taxonomy" id="166010"/>
    <lineage>
        <taxon>Eukaryota</taxon>
        <taxon>Metazoa</taxon>
        <taxon>Ecdysozoa</taxon>
        <taxon>Nematoda</taxon>
        <taxon>Chromadorea</taxon>
        <taxon>Rhabditida</taxon>
        <taxon>Tylenchina</taxon>
        <taxon>Tylenchomorpha</taxon>
        <taxon>Sphaerularioidea</taxon>
        <taxon>Anguinidae</taxon>
        <taxon>Anguininae</taxon>
        <taxon>Ditylenchus</taxon>
    </lineage>
</organism>
<dbReference type="GO" id="GO:0009099">
    <property type="term" value="P:L-valine biosynthetic process"/>
    <property type="evidence" value="ECO:0007669"/>
    <property type="project" value="TreeGrafter"/>
</dbReference>
<name>A0AAD4MY24_9BILA</name>
<dbReference type="SUPFAM" id="SSF52518">
    <property type="entry name" value="Thiamin diphosphate-binding fold (THDP-binding)"/>
    <property type="match status" value="2"/>
</dbReference>
<dbReference type="InterPro" id="IPR029035">
    <property type="entry name" value="DHS-like_NAD/FAD-binding_dom"/>
</dbReference>
<dbReference type="Gene3D" id="3.40.50.970">
    <property type="match status" value="2"/>
</dbReference>
<evidence type="ECO:0000256" key="2">
    <source>
        <dbReference type="ARBA" id="ARBA00001964"/>
    </source>
</evidence>